<feature type="active site" description="Proton donor" evidence="2">
    <location>
        <position position="56"/>
    </location>
</feature>
<dbReference type="Proteomes" id="UP000194280">
    <property type="component" value="Unassembled WGS sequence"/>
</dbReference>
<evidence type="ECO:0000256" key="3">
    <source>
        <dbReference type="PIRSR" id="PIRSR000097-2"/>
    </source>
</evidence>
<dbReference type="CDD" id="cd19071">
    <property type="entry name" value="AKR_AKR1-5-like"/>
    <property type="match status" value="1"/>
</dbReference>
<dbReference type="GO" id="GO:0016491">
    <property type="term" value="F:oxidoreductase activity"/>
    <property type="evidence" value="ECO:0007669"/>
    <property type="project" value="UniProtKB-KW"/>
</dbReference>
<dbReference type="VEuPathDB" id="FungiDB:BTJ68_09662"/>
<proteinExistence type="predicted"/>
<dbReference type="EMBL" id="MUNK01000132">
    <property type="protein sequence ID" value="OTA30714.1"/>
    <property type="molecule type" value="Genomic_DNA"/>
</dbReference>
<evidence type="ECO:0000259" key="5">
    <source>
        <dbReference type="Pfam" id="PF00248"/>
    </source>
</evidence>
<dbReference type="Pfam" id="PF00248">
    <property type="entry name" value="Aldo_ket_red"/>
    <property type="match status" value="1"/>
</dbReference>
<dbReference type="PROSITE" id="PS00062">
    <property type="entry name" value="ALDOKETO_REDUCTASE_2"/>
    <property type="match status" value="1"/>
</dbReference>
<organism evidence="6 7">
    <name type="scientific">Hortaea werneckii EXF-2000</name>
    <dbReference type="NCBI Taxonomy" id="1157616"/>
    <lineage>
        <taxon>Eukaryota</taxon>
        <taxon>Fungi</taxon>
        <taxon>Dikarya</taxon>
        <taxon>Ascomycota</taxon>
        <taxon>Pezizomycotina</taxon>
        <taxon>Dothideomycetes</taxon>
        <taxon>Dothideomycetidae</taxon>
        <taxon>Mycosphaerellales</taxon>
        <taxon>Teratosphaeriaceae</taxon>
        <taxon>Hortaea</taxon>
    </lineage>
</organism>
<feature type="domain" description="NADP-dependent oxidoreductase" evidence="5">
    <location>
        <begin position="22"/>
        <end position="317"/>
    </location>
</feature>
<dbReference type="InParanoid" id="A0A1Z5T3V4"/>
<dbReference type="InterPro" id="IPR036812">
    <property type="entry name" value="NAD(P)_OxRdtase_dom_sf"/>
</dbReference>
<dbReference type="OrthoDB" id="416253at2759"/>
<sequence length="341" mass="37862">MSLPKAFPIRSYGGKTIDMPSVGYGTWASGDTSWAKDATVTALKEDYRHLDCAWFYGVDQAIGEAIRESGVPREQIFVTSKFWPNFGHPENVELCLDKILKGMGLDYLDQYLAHWPCVMQPVSRDALEKAFTSEDASPEQRGILLDQAGKPVIDWKASTNNLAQQKGTQGSFVPTWKAMQELVRKGKARSIGVSNFSVSELRELLPHEADVPISCNQIEVHPWLPNTELLDLHKKHGILTTCYSPFAGQKADGATLLKDEKVNELAKKNNMDVGQMLQSWAVQRGTVPLGKSATPSRIKSNLEIRKLSDEDMKVLDGMGLPGDEGRTVNNGPDWDVPFFKN</sequence>
<evidence type="ECO:0000313" key="6">
    <source>
        <dbReference type="EMBL" id="OTA30714.1"/>
    </source>
</evidence>
<dbReference type="InterPro" id="IPR020471">
    <property type="entry name" value="AKR"/>
</dbReference>
<name>A0A1Z5T3V4_HORWE</name>
<dbReference type="PANTHER" id="PTHR11732">
    <property type="entry name" value="ALDO/KETO REDUCTASE"/>
    <property type="match status" value="1"/>
</dbReference>
<keyword evidence="1" id="KW-0560">Oxidoreductase</keyword>
<feature type="binding site" evidence="3">
    <location>
        <position position="114"/>
    </location>
    <ligand>
        <name>substrate</name>
    </ligand>
</feature>
<gene>
    <name evidence="6" type="ORF">BTJ68_09662</name>
</gene>
<comment type="caution">
    <text evidence="6">The sequence shown here is derived from an EMBL/GenBank/DDBJ whole genome shotgun (WGS) entry which is preliminary data.</text>
</comment>
<dbReference type="AlphaFoldDB" id="A0A1Z5T3V4"/>
<dbReference type="PIRSF" id="PIRSF000097">
    <property type="entry name" value="AKR"/>
    <property type="match status" value="1"/>
</dbReference>
<keyword evidence="7" id="KW-1185">Reference proteome</keyword>
<dbReference type="InterPro" id="IPR018170">
    <property type="entry name" value="Aldo/ket_reductase_CS"/>
</dbReference>
<accession>A0A1Z5T3V4</accession>
<evidence type="ECO:0000256" key="1">
    <source>
        <dbReference type="ARBA" id="ARBA00023002"/>
    </source>
</evidence>
<dbReference type="STRING" id="1157616.A0A1Z5T3V4"/>
<feature type="site" description="Lowers pKa of active site Tyr" evidence="4">
    <location>
        <position position="81"/>
    </location>
</feature>
<reference evidence="6 7" key="1">
    <citation type="submission" date="2017-01" db="EMBL/GenBank/DDBJ databases">
        <title>The recent genome duplication of the halophilic yeast Hortaea werneckii: insights from long-read sequencing.</title>
        <authorList>
            <person name="Sinha S."/>
            <person name="Flibotte S."/>
            <person name="Neira M."/>
            <person name="Lenassi M."/>
            <person name="Gostincar C."/>
            <person name="Stajich J.E."/>
            <person name="Nislow C.E."/>
        </authorList>
    </citation>
    <scope>NUCLEOTIDE SEQUENCE [LARGE SCALE GENOMIC DNA]</scope>
    <source>
        <strain evidence="6 7">EXF-2000</strain>
    </source>
</reference>
<dbReference type="SUPFAM" id="SSF51430">
    <property type="entry name" value="NAD(P)-linked oxidoreductase"/>
    <property type="match status" value="1"/>
</dbReference>
<evidence type="ECO:0000256" key="4">
    <source>
        <dbReference type="PIRSR" id="PIRSR000097-3"/>
    </source>
</evidence>
<dbReference type="Gene3D" id="3.20.20.100">
    <property type="entry name" value="NADP-dependent oxidoreductase domain"/>
    <property type="match status" value="1"/>
</dbReference>
<evidence type="ECO:0000313" key="7">
    <source>
        <dbReference type="Proteomes" id="UP000194280"/>
    </source>
</evidence>
<evidence type="ECO:0000256" key="2">
    <source>
        <dbReference type="PIRSR" id="PIRSR000097-1"/>
    </source>
</evidence>
<dbReference type="InterPro" id="IPR023210">
    <property type="entry name" value="NADP_OxRdtase_dom"/>
</dbReference>
<dbReference type="PRINTS" id="PR00069">
    <property type="entry name" value="ALDKETRDTASE"/>
</dbReference>
<protein>
    <recommendedName>
        <fullName evidence="5">NADP-dependent oxidoreductase domain-containing protein</fullName>
    </recommendedName>
</protein>